<evidence type="ECO:0000259" key="3">
    <source>
        <dbReference type="PROSITE" id="PS50948"/>
    </source>
</evidence>
<feature type="domain" description="Apple" evidence="3">
    <location>
        <begin position="68"/>
        <end position="149"/>
    </location>
</feature>
<dbReference type="InterPro" id="IPR001507">
    <property type="entry name" value="ZP_dom"/>
</dbReference>
<dbReference type="InterPro" id="IPR052774">
    <property type="entry name" value="Celegans_DevNeuronal_Protein"/>
</dbReference>
<protein>
    <submittedName>
        <fullName evidence="6">Uncharacterized protein LOC113790983</fullName>
    </submittedName>
</protein>
<evidence type="ECO:0000313" key="5">
    <source>
        <dbReference type="Proteomes" id="UP000515146"/>
    </source>
</evidence>
<keyword evidence="2" id="KW-0472">Membrane</keyword>
<evidence type="ECO:0000259" key="4">
    <source>
        <dbReference type="PROSITE" id="PS51034"/>
    </source>
</evidence>
<dbReference type="InterPro" id="IPR003609">
    <property type="entry name" value="Pan_app"/>
</dbReference>
<dbReference type="CDD" id="cd01099">
    <property type="entry name" value="PAN_AP_HGF"/>
    <property type="match status" value="1"/>
</dbReference>
<evidence type="ECO:0000313" key="6">
    <source>
        <dbReference type="RefSeq" id="XP_027196497.1"/>
    </source>
</evidence>
<dbReference type="PROSITE" id="PS50948">
    <property type="entry name" value="PAN"/>
    <property type="match status" value="3"/>
</dbReference>
<feature type="region of interest" description="Disordered" evidence="1">
    <location>
        <begin position="754"/>
        <end position="790"/>
    </location>
</feature>
<dbReference type="InParanoid" id="A0A6P6XSS9"/>
<dbReference type="PROSITE" id="PS51034">
    <property type="entry name" value="ZP_2"/>
    <property type="match status" value="1"/>
</dbReference>
<dbReference type="SUPFAM" id="SSF57414">
    <property type="entry name" value="Hairpin loop containing domain-like"/>
    <property type="match status" value="2"/>
</dbReference>
<dbReference type="GO" id="GO:0009653">
    <property type="term" value="P:anatomical structure morphogenesis"/>
    <property type="evidence" value="ECO:0007669"/>
    <property type="project" value="TreeGrafter"/>
</dbReference>
<evidence type="ECO:0000256" key="1">
    <source>
        <dbReference type="SAM" id="MobiDB-lite"/>
    </source>
</evidence>
<dbReference type="FunCoup" id="A0A6P6XSS9">
    <property type="interactions" value="20"/>
</dbReference>
<accession>A0A6P6XSS9</accession>
<feature type="compositionally biased region" description="Low complexity" evidence="1">
    <location>
        <begin position="767"/>
        <end position="783"/>
    </location>
</feature>
<dbReference type="SMART" id="SM00473">
    <property type="entry name" value="PAN_AP"/>
    <property type="match status" value="3"/>
</dbReference>
<dbReference type="OMA" id="HKERYLY"/>
<dbReference type="PANTHER" id="PTHR47327:SF2">
    <property type="entry name" value="FI18240P1-RELATED"/>
    <property type="match status" value="1"/>
</dbReference>
<name>A0A6P6XSS9_DERPT</name>
<feature type="transmembrane region" description="Helical" evidence="2">
    <location>
        <begin position="685"/>
        <end position="708"/>
    </location>
</feature>
<dbReference type="AlphaFoldDB" id="A0A6P6XSS9"/>
<keyword evidence="5" id="KW-1185">Reference proteome</keyword>
<dbReference type="Pfam" id="PF00024">
    <property type="entry name" value="PAN_1"/>
    <property type="match status" value="3"/>
</dbReference>
<dbReference type="KEGG" id="dpte:113790983"/>
<organism evidence="5 6">
    <name type="scientific">Dermatophagoides pteronyssinus</name>
    <name type="common">European house dust mite</name>
    <dbReference type="NCBI Taxonomy" id="6956"/>
    <lineage>
        <taxon>Eukaryota</taxon>
        <taxon>Metazoa</taxon>
        <taxon>Ecdysozoa</taxon>
        <taxon>Arthropoda</taxon>
        <taxon>Chelicerata</taxon>
        <taxon>Arachnida</taxon>
        <taxon>Acari</taxon>
        <taxon>Acariformes</taxon>
        <taxon>Sarcoptiformes</taxon>
        <taxon>Astigmata</taxon>
        <taxon>Psoroptidia</taxon>
        <taxon>Analgoidea</taxon>
        <taxon>Pyroglyphidae</taxon>
        <taxon>Dermatophagoidinae</taxon>
        <taxon>Dermatophagoides</taxon>
    </lineage>
</organism>
<feature type="domain" description="Apple" evidence="3">
    <location>
        <begin position="260"/>
        <end position="343"/>
    </location>
</feature>
<keyword evidence="2" id="KW-0812">Transmembrane</keyword>
<dbReference type="Proteomes" id="UP000515146">
    <property type="component" value="Unplaced"/>
</dbReference>
<dbReference type="RefSeq" id="XP_027196497.1">
    <property type="nucleotide sequence ID" value="XM_027340696.1"/>
</dbReference>
<reference evidence="6" key="1">
    <citation type="submission" date="2025-08" db="UniProtKB">
        <authorList>
            <consortium name="RefSeq"/>
        </authorList>
    </citation>
    <scope>IDENTIFICATION</scope>
    <source>
        <strain evidence="6">Airmid</strain>
    </source>
</reference>
<dbReference type="OrthoDB" id="5867217at2759"/>
<keyword evidence="2" id="KW-1133">Transmembrane helix</keyword>
<feature type="domain" description="ZP" evidence="4">
    <location>
        <begin position="349"/>
        <end position="589"/>
    </location>
</feature>
<proteinExistence type="predicted"/>
<dbReference type="SMART" id="SM00241">
    <property type="entry name" value="ZP"/>
    <property type="match status" value="1"/>
</dbReference>
<dbReference type="Gene3D" id="3.50.4.10">
    <property type="entry name" value="Hepatocyte Growth Factor"/>
    <property type="match status" value="1"/>
</dbReference>
<sequence length="790" mass="88825">MTTIIIKMMMMMSIIKLLTILSLTSIYIVASHVQQQQQQSSTKQQRFQQDQNDLLSSNINNNQNDLDCTNDGLITFELITGYVLTSPAETVQMIPGILQLSDCIERCQRNQSCRALNFETGLCVLLTTAANDQTTVLTPSQFPVFTIFAQKICLKQNYQKCMEKGWSFERVLGFELKDKDLKKLPLPNRFACMQACLSEQDFVCRSANYDPDTGDCSLSDMDRGSINPTHDIKMRTYGPSSSGSTEYLENNCIEEPKKLCDFRPIEGKLLKTVDFVYQNIQSIDECRERCLSSKYRCHSFDLGDPNNPNKVCRTSHLDKYSLAHIDDAYLQVNGAITYELHSCYNVSILCKSREMIAHVQTTKIFDGKIYAKSKPNLCVEDIQNSLDFEIRMKYHDVDCDVKEVVHGHFSNDIVIQHHDMIVTTKDLGLSIHCKYDLTNRSITNNVNLSVDGDVDATDSQSAIVSSPNVTMRITDRSGSNIVSAQVGDPLMIRFEIVEATSPYEIFVRELVAVDGQDQSEILLIDSNGCPTDLAIMGAMNKIGGDRKAIEGPFDAFKFPTSETVQFRALVTPCLPSCEPVQCDIRGYDGGLRELSSFGRRRRRRRSINTANQNDDVLNEEEIIVAGAIQIKDKFTFNGKDRRKNQSGQQQQQQQQNHRFSNEEASIIARRDLISMTTTGTCLNSMGFIFAGSFFLLAQLVLLLTWACLRNRSSTLKSSLLTSTTKTLSKSPSFSSSSSWNIMDHHNNSKIIRPTLYASHGSGGGGPSPNNNHQNNVYHHYQQPGKQQHHV</sequence>
<feature type="domain" description="Apple" evidence="3">
    <location>
        <begin position="161"/>
        <end position="252"/>
    </location>
</feature>
<gene>
    <name evidence="6" type="primary">LOC113790983</name>
</gene>
<evidence type="ECO:0000256" key="2">
    <source>
        <dbReference type="SAM" id="Phobius"/>
    </source>
</evidence>
<feature type="region of interest" description="Disordered" evidence="1">
    <location>
        <begin position="639"/>
        <end position="661"/>
    </location>
</feature>
<dbReference type="PANTHER" id="PTHR47327">
    <property type="entry name" value="FI18240P1-RELATED"/>
    <property type="match status" value="1"/>
</dbReference>